<protein>
    <submittedName>
        <fullName evidence="2">TIGR03617 family F420-dependent LLM class oxidoreductase</fullName>
        <ecNumber evidence="2">1.-.-.-</ecNumber>
    </submittedName>
</protein>
<dbReference type="PANTHER" id="PTHR43244">
    <property type="match status" value="1"/>
</dbReference>
<dbReference type="PANTHER" id="PTHR43244:SF2">
    <property type="entry name" value="CONSERVED HYPOTHETICAL ALANINE AND PROLINE-RICH PROTEIN"/>
    <property type="match status" value="1"/>
</dbReference>
<name>A0ABU6AV35_9NOCA</name>
<sequence>MKVHLQVTGAPRQVAADARASAKTGADGLFTFEGPHDVFFPLVVAAGATSMELMTNVAIAGPRSPMHLAHAAYDLRVYSEGRFRLGLGSQIRAHIEKRYGSSWGEPAERTAESVAAVKAILAAWEGQGPLNFRGKYYTHTLMPPTFDPGPNPFGPPPVLMGALGPVMTRKAAQVADGLLVMPFNSERHFTERTLPAVAEGLRRAGRSAAEFPVIAQVMVAMGRTEQRLAAAMGGVGSLIAFYGSTPAYRPVLEVEGWAALHPKLNALSKTGGFGEMRASVTDEMVRTIGVAGTPEECAAQIRTRFGAGIEEVCCYFPGYTPDAADVADLVAALHGSTAEARAPVGAAQSRQRR</sequence>
<accession>A0ABU6AV35</accession>
<dbReference type="InterPro" id="IPR050564">
    <property type="entry name" value="F420-G6PD/mer"/>
</dbReference>
<keyword evidence="2" id="KW-0560">Oxidoreductase</keyword>
<dbReference type="Gene3D" id="3.20.20.30">
    <property type="entry name" value="Luciferase-like domain"/>
    <property type="match status" value="1"/>
</dbReference>
<dbReference type="GO" id="GO:0016491">
    <property type="term" value="F:oxidoreductase activity"/>
    <property type="evidence" value="ECO:0007669"/>
    <property type="project" value="UniProtKB-KW"/>
</dbReference>
<dbReference type="NCBIfam" id="TIGR03617">
    <property type="entry name" value="F420_MSMEG_2256"/>
    <property type="match status" value="1"/>
</dbReference>
<keyword evidence="3" id="KW-1185">Reference proteome</keyword>
<proteinExistence type="predicted"/>
<comment type="caution">
    <text evidence="2">The sequence shown here is derived from an EMBL/GenBank/DDBJ whole genome shotgun (WGS) entry which is preliminary data.</text>
</comment>
<organism evidence="2 3">
    <name type="scientific">Nocardia implantans</name>
    <dbReference type="NCBI Taxonomy" id="3108168"/>
    <lineage>
        <taxon>Bacteria</taxon>
        <taxon>Bacillati</taxon>
        <taxon>Actinomycetota</taxon>
        <taxon>Actinomycetes</taxon>
        <taxon>Mycobacteriales</taxon>
        <taxon>Nocardiaceae</taxon>
        <taxon>Nocardia</taxon>
    </lineage>
</organism>
<gene>
    <name evidence="2" type="ORF">U3653_14450</name>
</gene>
<evidence type="ECO:0000313" key="3">
    <source>
        <dbReference type="Proteomes" id="UP001348098"/>
    </source>
</evidence>
<feature type="domain" description="Luciferase-like" evidence="1">
    <location>
        <begin position="9"/>
        <end position="310"/>
    </location>
</feature>
<dbReference type="InterPro" id="IPR011251">
    <property type="entry name" value="Luciferase-like_dom"/>
</dbReference>
<dbReference type="EC" id="1.-.-.-" evidence="2"/>
<dbReference type="SUPFAM" id="SSF51679">
    <property type="entry name" value="Bacterial luciferase-like"/>
    <property type="match status" value="1"/>
</dbReference>
<evidence type="ECO:0000313" key="2">
    <source>
        <dbReference type="EMBL" id="MEB3511226.1"/>
    </source>
</evidence>
<dbReference type="InterPro" id="IPR019919">
    <property type="entry name" value="Lucif-like_OxRdtase_MSMEG_2256"/>
</dbReference>
<evidence type="ECO:0000259" key="1">
    <source>
        <dbReference type="Pfam" id="PF00296"/>
    </source>
</evidence>
<dbReference type="RefSeq" id="WP_195080087.1">
    <property type="nucleotide sequence ID" value="NZ_JAYESH010000002.1"/>
</dbReference>
<dbReference type="EMBL" id="JAYKYQ010000005">
    <property type="protein sequence ID" value="MEB3511226.1"/>
    <property type="molecule type" value="Genomic_DNA"/>
</dbReference>
<dbReference type="CDD" id="cd01097">
    <property type="entry name" value="Tetrahydromethanopterin_reductase"/>
    <property type="match status" value="1"/>
</dbReference>
<dbReference type="Proteomes" id="UP001348098">
    <property type="component" value="Unassembled WGS sequence"/>
</dbReference>
<dbReference type="InterPro" id="IPR036661">
    <property type="entry name" value="Luciferase-like_sf"/>
</dbReference>
<dbReference type="Pfam" id="PF00296">
    <property type="entry name" value="Bac_luciferase"/>
    <property type="match status" value="1"/>
</dbReference>
<reference evidence="2 3" key="1">
    <citation type="submission" date="2023-12" db="EMBL/GenBank/DDBJ databases">
        <title>novel species in genus Nocarida.</title>
        <authorList>
            <person name="Li Z."/>
        </authorList>
    </citation>
    <scope>NUCLEOTIDE SEQUENCE [LARGE SCALE GENOMIC DNA]</scope>
    <source>
        <strain evidence="2 3">CDC186</strain>
    </source>
</reference>